<keyword evidence="10" id="KW-0812">Transmembrane</keyword>
<dbReference type="CDD" id="cd16917">
    <property type="entry name" value="HATPase_UhpB-NarQ-NarX-like"/>
    <property type="match status" value="1"/>
</dbReference>
<dbReference type="InterPro" id="IPR050482">
    <property type="entry name" value="Sensor_HK_TwoCompSys"/>
</dbReference>
<evidence type="ECO:0000256" key="6">
    <source>
        <dbReference type="ARBA" id="ARBA00022777"/>
    </source>
</evidence>
<accession>A0ABP9GBW4</accession>
<feature type="compositionally biased region" description="Basic and acidic residues" evidence="9">
    <location>
        <begin position="412"/>
        <end position="432"/>
    </location>
</feature>
<evidence type="ECO:0000259" key="13">
    <source>
        <dbReference type="Pfam" id="PF13796"/>
    </source>
</evidence>
<dbReference type="SUPFAM" id="SSF55874">
    <property type="entry name" value="ATPase domain of HSP90 chaperone/DNA topoisomerase II/histidine kinase"/>
    <property type="match status" value="1"/>
</dbReference>
<dbReference type="Pfam" id="PF02518">
    <property type="entry name" value="HATPase_c"/>
    <property type="match status" value="1"/>
</dbReference>
<proteinExistence type="predicted"/>
<reference evidence="15" key="1">
    <citation type="journal article" date="2019" name="Int. J. Syst. Evol. Microbiol.">
        <title>The Global Catalogue of Microorganisms (GCM) 10K type strain sequencing project: providing services to taxonomists for standard genome sequencing and annotation.</title>
        <authorList>
            <consortium name="The Broad Institute Genomics Platform"/>
            <consortium name="The Broad Institute Genome Sequencing Center for Infectious Disease"/>
            <person name="Wu L."/>
            <person name="Ma J."/>
        </authorList>
    </citation>
    <scope>NUCLEOTIDE SEQUENCE [LARGE SCALE GENOMIC DNA]</scope>
    <source>
        <strain evidence="15">JCM 18123</strain>
    </source>
</reference>
<evidence type="ECO:0000313" key="14">
    <source>
        <dbReference type="EMBL" id="GAA4937206.1"/>
    </source>
</evidence>
<keyword evidence="5" id="KW-0547">Nucleotide-binding</keyword>
<dbReference type="InterPro" id="IPR036890">
    <property type="entry name" value="HATPase_C_sf"/>
</dbReference>
<evidence type="ECO:0000256" key="8">
    <source>
        <dbReference type="ARBA" id="ARBA00023012"/>
    </source>
</evidence>
<evidence type="ECO:0000256" key="3">
    <source>
        <dbReference type="ARBA" id="ARBA00022553"/>
    </source>
</evidence>
<keyword evidence="7" id="KW-0067">ATP-binding</keyword>
<dbReference type="InterPro" id="IPR011712">
    <property type="entry name" value="Sig_transdc_His_kin_sub3_dim/P"/>
</dbReference>
<protein>
    <recommendedName>
        <fullName evidence="2">histidine kinase</fullName>
        <ecNumber evidence="2">2.7.13.3</ecNumber>
    </recommendedName>
</protein>
<dbReference type="Pfam" id="PF13796">
    <property type="entry name" value="Sensor"/>
    <property type="match status" value="1"/>
</dbReference>
<feature type="transmembrane region" description="Helical" evidence="10">
    <location>
        <begin position="119"/>
        <end position="140"/>
    </location>
</feature>
<keyword evidence="3" id="KW-0597">Phosphoprotein</keyword>
<evidence type="ECO:0000259" key="11">
    <source>
        <dbReference type="Pfam" id="PF02518"/>
    </source>
</evidence>
<feature type="domain" description="Signal transduction histidine kinase subgroup 3 dimerisation and phosphoacceptor" evidence="12">
    <location>
        <begin position="224"/>
        <end position="289"/>
    </location>
</feature>
<keyword evidence="10" id="KW-0472">Membrane</keyword>
<dbReference type="RefSeq" id="WP_344143182.1">
    <property type="nucleotide sequence ID" value="NZ_BAABIK010000007.1"/>
</dbReference>
<comment type="catalytic activity">
    <reaction evidence="1">
        <text>ATP + protein L-histidine = ADP + protein N-phospho-L-histidine.</text>
        <dbReference type="EC" id="2.7.13.3"/>
    </reaction>
</comment>
<gene>
    <name evidence="14" type="ORF">GCM10023224_17780</name>
</gene>
<evidence type="ECO:0000256" key="10">
    <source>
        <dbReference type="SAM" id="Phobius"/>
    </source>
</evidence>
<feature type="transmembrane region" description="Helical" evidence="10">
    <location>
        <begin position="160"/>
        <end position="182"/>
    </location>
</feature>
<evidence type="ECO:0000256" key="1">
    <source>
        <dbReference type="ARBA" id="ARBA00000085"/>
    </source>
</evidence>
<dbReference type="InterPro" id="IPR003594">
    <property type="entry name" value="HATPase_dom"/>
</dbReference>
<organism evidence="14 15">
    <name type="scientific">Streptomonospora halophila</name>
    <dbReference type="NCBI Taxonomy" id="427369"/>
    <lineage>
        <taxon>Bacteria</taxon>
        <taxon>Bacillati</taxon>
        <taxon>Actinomycetota</taxon>
        <taxon>Actinomycetes</taxon>
        <taxon>Streptosporangiales</taxon>
        <taxon>Nocardiopsidaceae</taxon>
        <taxon>Streptomonospora</taxon>
    </lineage>
</organism>
<evidence type="ECO:0000256" key="7">
    <source>
        <dbReference type="ARBA" id="ARBA00022840"/>
    </source>
</evidence>
<dbReference type="InterPro" id="IPR025828">
    <property type="entry name" value="Put_sensor_dom"/>
</dbReference>
<dbReference type="EC" id="2.7.13.3" evidence="2"/>
<keyword evidence="4" id="KW-0808">Transferase</keyword>
<dbReference type="PANTHER" id="PTHR24421">
    <property type="entry name" value="NITRATE/NITRITE SENSOR PROTEIN NARX-RELATED"/>
    <property type="match status" value="1"/>
</dbReference>
<evidence type="ECO:0000259" key="12">
    <source>
        <dbReference type="Pfam" id="PF07730"/>
    </source>
</evidence>
<feature type="domain" description="Putative sensor" evidence="13">
    <location>
        <begin position="26"/>
        <end position="193"/>
    </location>
</feature>
<evidence type="ECO:0000256" key="9">
    <source>
        <dbReference type="SAM" id="MobiDB-lite"/>
    </source>
</evidence>
<keyword evidence="15" id="KW-1185">Reference proteome</keyword>
<feature type="transmembrane region" description="Helical" evidence="10">
    <location>
        <begin position="35"/>
        <end position="58"/>
    </location>
</feature>
<dbReference type="Proteomes" id="UP001499993">
    <property type="component" value="Unassembled WGS sequence"/>
</dbReference>
<dbReference type="Pfam" id="PF07730">
    <property type="entry name" value="HisKA_3"/>
    <property type="match status" value="1"/>
</dbReference>
<sequence length="432" mass="46518">MARPHYRPHTRFTLLVWSPLLTAHAAAGVLLLALSLAAAALCAIWVGVPLLAALTRLLRGHAHTHRRILAHLLTNGAVPAPAYRPLPDTRLSTQVSTLLTDPATRRDYIWLAANSTAGLALAALPAVLLTHGVLALAHTYTWRYNPGIYALQPVTTQAEAWPSLITGALLLTLAYLLAPAAIHTYARLNRRLLAPTEHDRLTARVAHLATSRAHTIDAQASEVRRIERDLHDGAQARLVALGMSLSLAEEMLTHDPRTAQTLLTEARETTRQALTELRDLVRGIHPPVLVERGLDGAVRALALTHHIPVTVDIDLPGRPPGPVESAAYFAVAELLTNTAKHAAATRAWVRINHGHDRLVITVGDDGRGGLDPRAGTGLTGIRRRLAAFDGTMNTTSPTGGPTIATMELPCSLDHDTPKPARTADPDLPHPHQ</sequence>
<dbReference type="Gene3D" id="3.30.565.10">
    <property type="entry name" value="Histidine kinase-like ATPase, C-terminal domain"/>
    <property type="match status" value="1"/>
</dbReference>
<evidence type="ECO:0000256" key="5">
    <source>
        <dbReference type="ARBA" id="ARBA00022741"/>
    </source>
</evidence>
<evidence type="ECO:0000256" key="4">
    <source>
        <dbReference type="ARBA" id="ARBA00022679"/>
    </source>
</evidence>
<dbReference type="Gene3D" id="1.20.5.1930">
    <property type="match status" value="1"/>
</dbReference>
<keyword evidence="8" id="KW-0902">Two-component regulatory system</keyword>
<feature type="region of interest" description="Disordered" evidence="9">
    <location>
        <begin position="411"/>
        <end position="432"/>
    </location>
</feature>
<name>A0ABP9GBW4_9ACTN</name>
<dbReference type="EMBL" id="BAABIK010000007">
    <property type="protein sequence ID" value="GAA4937206.1"/>
    <property type="molecule type" value="Genomic_DNA"/>
</dbReference>
<dbReference type="PANTHER" id="PTHR24421:SF10">
    <property type="entry name" value="NITRATE_NITRITE SENSOR PROTEIN NARQ"/>
    <property type="match status" value="1"/>
</dbReference>
<evidence type="ECO:0000313" key="15">
    <source>
        <dbReference type="Proteomes" id="UP001499993"/>
    </source>
</evidence>
<keyword evidence="6" id="KW-0418">Kinase</keyword>
<comment type="caution">
    <text evidence="14">The sequence shown here is derived from an EMBL/GenBank/DDBJ whole genome shotgun (WGS) entry which is preliminary data.</text>
</comment>
<feature type="domain" description="Histidine kinase/HSP90-like ATPase" evidence="11">
    <location>
        <begin position="326"/>
        <end position="410"/>
    </location>
</feature>
<keyword evidence="10" id="KW-1133">Transmembrane helix</keyword>
<evidence type="ECO:0000256" key="2">
    <source>
        <dbReference type="ARBA" id="ARBA00012438"/>
    </source>
</evidence>